<sequence>MSRTRVKEKGRADDGGKSKFVKLEHWMMDTAAWKDLDPVARCAYIEVRRIYRGPGSNNGRIGVGVRNLSDNLGVSKDTAARALRSLQEHGFLVATTKGSFSRKIRHATEYRLTDEGCDVTNALATKEFARWKKNTVPVVRLTVPVVGPIGPCGETRVPSEPPQNTPYGPSDRTVTDSIGPSPDTHIGLPSPASSAVAVASAGSFRGKRPKLGADGKVAHVR</sequence>
<name>A0A4R7PCE9_9GAMM</name>
<dbReference type="InterPro" id="IPR036390">
    <property type="entry name" value="WH_DNA-bd_sf"/>
</dbReference>
<dbReference type="InterPro" id="IPR036388">
    <property type="entry name" value="WH-like_DNA-bd_sf"/>
</dbReference>
<proteinExistence type="predicted"/>
<evidence type="ECO:0000256" key="1">
    <source>
        <dbReference type="SAM" id="MobiDB-lite"/>
    </source>
</evidence>
<organism evidence="2 3">
    <name type="scientific">Panacagrimonas perspica</name>
    <dbReference type="NCBI Taxonomy" id="381431"/>
    <lineage>
        <taxon>Bacteria</taxon>
        <taxon>Pseudomonadati</taxon>
        <taxon>Pseudomonadota</taxon>
        <taxon>Gammaproteobacteria</taxon>
        <taxon>Nevskiales</taxon>
        <taxon>Nevskiaceae</taxon>
        <taxon>Panacagrimonas</taxon>
    </lineage>
</organism>
<reference evidence="2 3" key="1">
    <citation type="submission" date="2019-03" db="EMBL/GenBank/DDBJ databases">
        <title>Genomic Encyclopedia of Type Strains, Phase IV (KMG-IV): sequencing the most valuable type-strain genomes for metagenomic binning, comparative biology and taxonomic classification.</title>
        <authorList>
            <person name="Goeker M."/>
        </authorList>
    </citation>
    <scope>NUCLEOTIDE SEQUENCE [LARGE SCALE GENOMIC DNA]</scope>
    <source>
        <strain evidence="2 3">DSM 26377</strain>
    </source>
</reference>
<dbReference type="Proteomes" id="UP000295341">
    <property type="component" value="Unassembled WGS sequence"/>
</dbReference>
<dbReference type="Gene3D" id="1.10.10.10">
    <property type="entry name" value="Winged helix-like DNA-binding domain superfamily/Winged helix DNA-binding domain"/>
    <property type="match status" value="1"/>
</dbReference>
<evidence type="ECO:0000313" key="3">
    <source>
        <dbReference type="Proteomes" id="UP000295341"/>
    </source>
</evidence>
<dbReference type="EMBL" id="SOBT01000008">
    <property type="protein sequence ID" value="TDU31309.1"/>
    <property type="molecule type" value="Genomic_DNA"/>
</dbReference>
<dbReference type="SUPFAM" id="SSF46785">
    <property type="entry name" value="Winged helix' DNA-binding domain"/>
    <property type="match status" value="1"/>
</dbReference>
<feature type="compositionally biased region" description="Low complexity" evidence="1">
    <location>
        <begin position="189"/>
        <end position="203"/>
    </location>
</feature>
<accession>A0A4R7PCE9</accession>
<keyword evidence="3" id="KW-1185">Reference proteome</keyword>
<comment type="caution">
    <text evidence="2">The sequence shown here is derived from an EMBL/GenBank/DDBJ whole genome shotgun (WGS) entry which is preliminary data.</text>
</comment>
<feature type="region of interest" description="Disordered" evidence="1">
    <location>
        <begin position="150"/>
        <end position="221"/>
    </location>
</feature>
<dbReference type="AlphaFoldDB" id="A0A4R7PCE9"/>
<gene>
    <name evidence="2" type="ORF">DFR24_0673</name>
</gene>
<feature type="compositionally biased region" description="Basic and acidic residues" evidence="1">
    <location>
        <begin position="211"/>
        <end position="221"/>
    </location>
</feature>
<protein>
    <submittedName>
        <fullName evidence="2">Uncharacterized protein</fullName>
    </submittedName>
</protein>
<evidence type="ECO:0000313" key="2">
    <source>
        <dbReference type="EMBL" id="TDU31309.1"/>
    </source>
</evidence>